<evidence type="ECO:0000313" key="1">
    <source>
        <dbReference type="EMBL" id="MBD8769804.1"/>
    </source>
</evidence>
<comment type="caution">
    <text evidence="1">The sequence shown here is derived from an EMBL/GenBank/DDBJ whole genome shotgun (WGS) entry which is preliminary data.</text>
</comment>
<dbReference type="EMBL" id="JACYWZ010000003">
    <property type="protein sequence ID" value="MBD8769804.1"/>
    <property type="molecule type" value="Genomic_DNA"/>
</dbReference>
<organism evidence="1 2">
    <name type="scientific">Pseudomonas coleopterorum</name>
    <dbReference type="NCBI Taxonomy" id="1605838"/>
    <lineage>
        <taxon>Bacteria</taxon>
        <taxon>Pseudomonadati</taxon>
        <taxon>Pseudomonadota</taxon>
        <taxon>Gammaproteobacteria</taxon>
        <taxon>Pseudomonadales</taxon>
        <taxon>Pseudomonadaceae</taxon>
        <taxon>Pseudomonas</taxon>
    </lineage>
</organism>
<dbReference type="PROSITE" id="PS51257">
    <property type="entry name" value="PROKAR_LIPOPROTEIN"/>
    <property type="match status" value="1"/>
</dbReference>
<protein>
    <submittedName>
        <fullName evidence="1">YceK/YidQ family lipoprotein</fullName>
    </submittedName>
</protein>
<keyword evidence="2" id="KW-1185">Reference proteome</keyword>
<evidence type="ECO:0000313" key="2">
    <source>
        <dbReference type="Proteomes" id="UP000620025"/>
    </source>
</evidence>
<reference evidence="1 2" key="1">
    <citation type="journal article" date="2020" name="FEMS Microbiol. Ecol.">
        <title>Temporal dynamics of bacterial communities during seed development and maturation.</title>
        <authorList>
            <person name="Chesneau G."/>
            <person name="Torres-Cortes G."/>
            <person name="Briand M."/>
            <person name="Darrasse A."/>
            <person name="Preveaux A."/>
            <person name="Marais C."/>
            <person name="Jacques M.A."/>
            <person name="Shade A."/>
            <person name="Barret M."/>
        </authorList>
    </citation>
    <scope>NUCLEOTIDE SEQUENCE [LARGE SCALE GENOMIC DNA]</scope>
    <source>
        <strain evidence="1 2">CFBP13599</strain>
    </source>
</reference>
<name>A0ABR9BXM5_9PSED</name>
<dbReference type="Pfam" id="PF07119">
    <property type="entry name" value="DUF1375"/>
    <property type="match status" value="1"/>
</dbReference>
<accession>A0ABR9BXM5</accession>
<dbReference type="Proteomes" id="UP000620025">
    <property type="component" value="Unassembled WGS sequence"/>
</dbReference>
<gene>
    <name evidence="1" type="ORF">IFT38_09645</name>
</gene>
<keyword evidence="1" id="KW-0449">Lipoprotein</keyword>
<sequence>MKAVAGMVLGALLAGCGTINTVFRDDVVTSDKLKEAKSFCGAVPRAYSGVMYDFCLLNGEAPTPSRPGSGPEIGFVGIDMAISAVTDTLMLPYTLYRQHNDGSIEVVGG</sequence>
<dbReference type="InterPro" id="IPR010780">
    <property type="entry name" value="DUF1375"/>
</dbReference>
<proteinExistence type="predicted"/>
<dbReference type="RefSeq" id="WP_192067208.1">
    <property type="nucleotide sequence ID" value="NZ_JACYWY010000001.1"/>
</dbReference>